<accession>A0AAQ3U1X0</accession>
<evidence type="ECO:0000313" key="3">
    <source>
        <dbReference type="Proteomes" id="UP001341281"/>
    </source>
</evidence>
<feature type="domain" description="Transposase-associated" evidence="1">
    <location>
        <begin position="5"/>
        <end position="83"/>
    </location>
</feature>
<proteinExistence type="predicted"/>
<dbReference type="Proteomes" id="UP001341281">
    <property type="component" value="Chromosome 06"/>
</dbReference>
<dbReference type="Pfam" id="PF13963">
    <property type="entry name" value="Transpos_assoc"/>
    <property type="match status" value="1"/>
</dbReference>
<evidence type="ECO:0000313" key="2">
    <source>
        <dbReference type="EMBL" id="WVZ81392.1"/>
    </source>
</evidence>
<sequence length="167" mass="19417">MGDDRRWMYDGWDKSGGKAHSAEWRRKTQAFVDHAFSWTTHNQVNCPCNKHNNGHFQNKDELAKDLVNFGFMPEYETWTFHGEKETRVRIKGEADDDSAGVDRMDEMLEALQPEFGVNSEDPPTKEVEEFFKLLKASEEPLHEHTKVSVLAFVTRLIAIKSKYFFSN</sequence>
<dbReference type="InterPro" id="IPR029480">
    <property type="entry name" value="Transpos_assoc"/>
</dbReference>
<evidence type="ECO:0000259" key="1">
    <source>
        <dbReference type="Pfam" id="PF13963"/>
    </source>
</evidence>
<dbReference type="EMBL" id="CP144750">
    <property type="protein sequence ID" value="WVZ81392.1"/>
    <property type="molecule type" value="Genomic_DNA"/>
</dbReference>
<protein>
    <recommendedName>
        <fullName evidence="1">Transposase-associated domain-containing protein</fullName>
    </recommendedName>
</protein>
<dbReference type="AlphaFoldDB" id="A0AAQ3U1X0"/>
<reference evidence="2 3" key="1">
    <citation type="submission" date="2024-02" db="EMBL/GenBank/DDBJ databases">
        <title>High-quality chromosome-scale genome assembly of Pensacola bahiagrass (Paspalum notatum Flugge var. saurae).</title>
        <authorList>
            <person name="Vega J.M."/>
            <person name="Podio M."/>
            <person name="Orjuela J."/>
            <person name="Siena L.A."/>
            <person name="Pessino S.C."/>
            <person name="Combes M.C."/>
            <person name="Mariac C."/>
            <person name="Albertini E."/>
            <person name="Pupilli F."/>
            <person name="Ortiz J.P.A."/>
            <person name="Leblanc O."/>
        </authorList>
    </citation>
    <scope>NUCLEOTIDE SEQUENCE [LARGE SCALE GENOMIC DNA]</scope>
    <source>
        <strain evidence="2">R1</strain>
        <tissue evidence="2">Leaf</tissue>
    </source>
</reference>
<gene>
    <name evidence="2" type="ORF">U9M48_028773</name>
</gene>
<keyword evidence="3" id="KW-1185">Reference proteome</keyword>
<organism evidence="2 3">
    <name type="scientific">Paspalum notatum var. saurae</name>
    <dbReference type="NCBI Taxonomy" id="547442"/>
    <lineage>
        <taxon>Eukaryota</taxon>
        <taxon>Viridiplantae</taxon>
        <taxon>Streptophyta</taxon>
        <taxon>Embryophyta</taxon>
        <taxon>Tracheophyta</taxon>
        <taxon>Spermatophyta</taxon>
        <taxon>Magnoliopsida</taxon>
        <taxon>Liliopsida</taxon>
        <taxon>Poales</taxon>
        <taxon>Poaceae</taxon>
        <taxon>PACMAD clade</taxon>
        <taxon>Panicoideae</taxon>
        <taxon>Andropogonodae</taxon>
        <taxon>Paspaleae</taxon>
        <taxon>Paspalinae</taxon>
        <taxon>Paspalum</taxon>
    </lineage>
</organism>
<name>A0AAQ3U1X0_PASNO</name>